<dbReference type="InterPro" id="IPR034122">
    <property type="entry name" value="Retropepsin-like_bacterial"/>
</dbReference>
<dbReference type="Proteomes" id="UP000396835">
    <property type="component" value="Unassembled WGS sequence"/>
</dbReference>
<keyword evidence="2" id="KW-0645">Protease</keyword>
<protein>
    <submittedName>
        <fullName evidence="2">Predicted aspartyl protease</fullName>
    </submittedName>
</protein>
<dbReference type="Gene3D" id="2.40.70.10">
    <property type="entry name" value="Acid Proteases"/>
    <property type="match status" value="2"/>
</dbReference>
<dbReference type="Pfam" id="PF13650">
    <property type="entry name" value="Asp_protease_2"/>
    <property type="match status" value="1"/>
</dbReference>
<name>A0A449I183_9BACE</name>
<dbReference type="SUPFAM" id="SSF50630">
    <property type="entry name" value="Acid proteases"/>
    <property type="match status" value="1"/>
</dbReference>
<dbReference type="EMBL" id="CAACYH010000004">
    <property type="protein sequence ID" value="VFB13166.1"/>
    <property type="molecule type" value="Genomic_DNA"/>
</dbReference>
<evidence type="ECO:0000256" key="1">
    <source>
        <dbReference type="SAM" id="Phobius"/>
    </source>
</evidence>
<proteinExistence type="predicted"/>
<reference evidence="2 3" key="1">
    <citation type="submission" date="2019-02" db="EMBL/GenBank/DDBJ databases">
        <authorList>
            <consortium name="Pathogen Informatics"/>
        </authorList>
    </citation>
    <scope>NUCLEOTIDE SEQUENCE [LARGE SCALE GENOMIC DNA]</scope>
    <source>
        <strain evidence="2 3">3012STDY7078512</strain>
    </source>
</reference>
<keyword evidence="1" id="KW-1133">Transmembrane helix</keyword>
<keyword evidence="1" id="KW-0812">Transmembrane</keyword>
<organism evidence="2 3">
    <name type="scientific">Prevotella heparinolytica</name>
    <dbReference type="NCBI Taxonomy" id="28113"/>
    <lineage>
        <taxon>Bacteria</taxon>
        <taxon>Pseudomonadati</taxon>
        <taxon>Bacteroidota</taxon>
        <taxon>Bacteroidia</taxon>
        <taxon>Bacteroidales</taxon>
        <taxon>Bacteroidaceae</taxon>
        <taxon>Bacteroides</taxon>
    </lineage>
</organism>
<feature type="transmembrane region" description="Helical" evidence="1">
    <location>
        <begin position="7"/>
        <end position="25"/>
    </location>
</feature>
<keyword evidence="2" id="KW-0378">Hydrolase</keyword>
<dbReference type="GO" id="GO:0008233">
    <property type="term" value="F:peptidase activity"/>
    <property type="evidence" value="ECO:0007669"/>
    <property type="project" value="UniProtKB-KW"/>
</dbReference>
<dbReference type="GO" id="GO:0006508">
    <property type="term" value="P:proteolysis"/>
    <property type="evidence" value="ECO:0007669"/>
    <property type="project" value="UniProtKB-KW"/>
</dbReference>
<dbReference type="RefSeq" id="WP_165483483.1">
    <property type="nucleotide sequence ID" value="NZ_CAACYH010000004.1"/>
</dbReference>
<gene>
    <name evidence="2" type="ORF">NCTC7812_00687</name>
</gene>
<dbReference type="AlphaFoldDB" id="A0A449I183"/>
<sequence length="453" mass="51460">MQHKLKLLINFIFLFAILLFGAYTIRSHSIAETRQKRAKELKAISASDSLSTELHLLQMLDKKDFFRVEALLQEKRSELSPHIVLYLEANLQNAFNQTEQSLRTIDKLLGNYSKSLNDALLHRVFVIKYDNLFKQYRYSQAAEALKIAIDKYGYVVDSVWLDMLRGEYYNFVKAVKEFPAQKMHITTDVSIPVSLNQYNHMIINVSSGGQSENFIFDTGASNVISESSARRMGIRTLNSEASTTGAVDKKVQLKVGLADQLWIGDLMFENVVFKIMPDESLSFPQANYVIHGMIGFPVMNQMKKIEICKNKSITVVTHPRKCNSRNLFLDFAMPIVQLEANRDTLLFVLDTGANTSKFSANYFAAHTDEIKEKGTLKNIRRGGIGGSVDNEVYELKNVPLKIGGQEMTVPTINVLTDKLSFLANYDGHLGQDVLMHFDKLTLNFRDMYLSFDE</sequence>
<dbReference type="CDD" id="cd05483">
    <property type="entry name" value="retropepsin_like_bacteria"/>
    <property type="match status" value="1"/>
</dbReference>
<evidence type="ECO:0000313" key="2">
    <source>
        <dbReference type="EMBL" id="VFB13166.1"/>
    </source>
</evidence>
<accession>A0A449I183</accession>
<dbReference type="InterPro" id="IPR021109">
    <property type="entry name" value="Peptidase_aspartic_dom_sf"/>
</dbReference>
<keyword evidence="1" id="KW-0472">Membrane</keyword>
<evidence type="ECO:0000313" key="3">
    <source>
        <dbReference type="Proteomes" id="UP000396835"/>
    </source>
</evidence>